<dbReference type="Pfam" id="PF13519">
    <property type="entry name" value="VWA_2"/>
    <property type="match status" value="1"/>
</dbReference>
<dbReference type="RefSeq" id="WP_123641341.1">
    <property type="nucleotide sequence ID" value="NZ_ML119082.1"/>
</dbReference>
<feature type="signal peptide" evidence="1">
    <location>
        <begin position="1"/>
        <end position="20"/>
    </location>
</feature>
<comment type="caution">
    <text evidence="3">The sequence shown here is derived from an EMBL/GenBank/DDBJ whole genome shotgun (WGS) entry which is preliminary data.</text>
</comment>
<dbReference type="SUPFAM" id="SSF53300">
    <property type="entry name" value="vWA-like"/>
    <property type="match status" value="1"/>
</dbReference>
<dbReference type="Proteomes" id="UP000268016">
    <property type="component" value="Unassembled WGS sequence"/>
</dbReference>
<dbReference type="Gene3D" id="3.40.50.410">
    <property type="entry name" value="von Willebrand factor, type A domain"/>
    <property type="match status" value="1"/>
</dbReference>
<keyword evidence="4" id="KW-1185">Reference proteome</keyword>
<evidence type="ECO:0000313" key="4">
    <source>
        <dbReference type="Proteomes" id="UP000268016"/>
    </source>
</evidence>
<dbReference type="PROSITE" id="PS50234">
    <property type="entry name" value="VWFA"/>
    <property type="match status" value="1"/>
</dbReference>
<evidence type="ECO:0000256" key="1">
    <source>
        <dbReference type="SAM" id="SignalP"/>
    </source>
</evidence>
<name>A0A3N2R8Q5_9RHOB</name>
<keyword evidence="1" id="KW-0732">Signal</keyword>
<gene>
    <name evidence="3" type="ORF">EAT49_05815</name>
</gene>
<protein>
    <submittedName>
        <fullName evidence="3">VWA domain-containing protein</fullName>
    </submittedName>
</protein>
<feature type="chain" id="PRO_5018118084" evidence="1">
    <location>
        <begin position="21"/>
        <end position="1601"/>
    </location>
</feature>
<dbReference type="EMBL" id="RDRB01000002">
    <property type="protein sequence ID" value="ROU03807.1"/>
    <property type="molecule type" value="Genomic_DNA"/>
</dbReference>
<dbReference type="SMART" id="SM00327">
    <property type="entry name" value="VWA"/>
    <property type="match status" value="1"/>
</dbReference>
<dbReference type="InterPro" id="IPR036465">
    <property type="entry name" value="vWFA_dom_sf"/>
</dbReference>
<sequence>MFRRLALAAALSLSATGVMAQDQQNLMIVLDGSGSMWGRIEGETKIELARRSLSHVLSEATPDMQIGLLAYGHRARGECTDIETVVPMGPAMQTVPEIIGAAQGLNPRGMTPITDAVTAAAEAMRYTERSATIVLVTDGIETCGGDPCALGRTLTAQGVDFRAHVVGFDLDDDEQRQVSCLADATGGQFLAADNAETLAAALATTLSAAPEPLPDPPPPVVSAAREVELVLRDVAGGEVLTGRPFALMEFSPLGESAAPVVPRLGLNPGPITGTVLLAPGDYQLVARRATNAGHPIPISLPVTIPEGAGPYRLELILAARLRIDARMARGRPMPEGSGRLPTMQGQGWADFAIHPVINGAIDPAVDHAASVNAQDVPLPPGDYFVRGTLSGTLTREMLVHVAPGQTTTIAFDFRAAPVTFDLRDVQNVPMDRRTVRIFDVDNDRAFVSGFTRDADGLLPVYLPPGLWRATFDTQPSSEITFVVDEEGVPMTLRVGPDDRPDPLLADGWTPNCAAIHSSHGCVAEDIRPGDVVSHVGHGADTALLPRFTGTWQTHGGMMLLVQEGRRVWGEIHVNGGVGTVWGHVGPDGLTLRGAMDRSSEPRGVMEVRLSADGSRLAGVWDHNIARLGSTVTARRLSGAVPPLTVATGTDTDLRVQMHGGTWAAADSPEFAAFMAPALVPAAPDTGEDIDAMQAAAPPVGFTGVWASNHQVLTLVQDGRLVHGRRDRGPLIGEVSADGRTLRGVWDNGGQWGLFEFRLDAERMAFEGGWGMAGDTDLRGGAWTGARRGFLAEVPEVPLHPALSDAGLADWFDTVRGPDLVQTLPPADPPRPAAPLLVPAGLAGYVPVIRYDYTHADGRPAASAVFAEPEPGPPFGAIFRGYVWLHEGWCGPGCGAEILPVGGATDAEVQNAPKRLDSGGVFPALELSAEGILAFEGDDDSWPDVALRVHVLAEPFDPSAPPGPGDANVLRSFGPFPRVAVAPSMAGWPESTVAAPVPAAGTDPAPVIGSIDVMPARGIYAPLERRPGESVDAAFSRLFDGFEDLGLAQACTSSPVVLHEDGLIAERQLDTASAQAGGPAFRTMTYRRCAQSGPLAFCDVMQRPLDPAPAPADFSARAEVIVGPHGSFGLHDVETGQMTMYRDCLGSRGFIDETRRLPDGRLLVDEIFLREDRVRAQAAPTVQPAGAALDFAALEGVYARPGDMGRTCRDHPAYLHADGEMVVWGPDGQGGHPAARFACRQDGTCDVLAQAGDPSEVPADLRLTTRGAGLQLCGDGVCDVTLKRCEPHLTEAEISDMARRDGADLAPASSRAGPDYAALSGLWTPMGSDPPALACRAQAFVLHPDGTAVVWQDEGAGPRHRMTLDCDADGACTVTGPGGAQPGPDLALRVTASGRPALCENGVCDLELRSCADAAVPQDLLATLSAIPGRTAPTAPATASPAGAGASYLPPGLWTAEFDVASDPMPPPGTPAFAERCYDDLSATFPDGLTIGFVYNETDAGPEFSASWSEICTPSGDPDWPHECRFSDEAAGYDEVAFVSVTGSAPGRIETLSRTADPASVQRIVFHACASGIDLDGDPRGQAFRRALQEAAAGRDLDVLLR</sequence>
<reference evidence="3 4" key="1">
    <citation type="submission" date="2018-10" db="EMBL/GenBank/DDBJ databases">
        <title>Histidinibacterium lentulum gen. nov., sp. nov., a marine bacterium from the culture broth of Picochlorum sp. 122.</title>
        <authorList>
            <person name="Wang G."/>
        </authorList>
    </citation>
    <scope>NUCLEOTIDE SEQUENCE [LARGE SCALE GENOMIC DNA]</scope>
    <source>
        <strain evidence="3 4">B17</strain>
    </source>
</reference>
<feature type="domain" description="VWFA" evidence="2">
    <location>
        <begin position="25"/>
        <end position="206"/>
    </location>
</feature>
<proteinExistence type="predicted"/>
<accession>A0A3N2R8Q5</accession>
<dbReference type="OrthoDB" id="9783818at2"/>
<evidence type="ECO:0000259" key="2">
    <source>
        <dbReference type="PROSITE" id="PS50234"/>
    </source>
</evidence>
<evidence type="ECO:0000313" key="3">
    <source>
        <dbReference type="EMBL" id="ROU03807.1"/>
    </source>
</evidence>
<dbReference type="InterPro" id="IPR002035">
    <property type="entry name" value="VWF_A"/>
</dbReference>
<organism evidence="3 4">
    <name type="scientific">Histidinibacterium lentulum</name>
    <dbReference type="NCBI Taxonomy" id="2480588"/>
    <lineage>
        <taxon>Bacteria</taxon>
        <taxon>Pseudomonadati</taxon>
        <taxon>Pseudomonadota</taxon>
        <taxon>Alphaproteobacteria</taxon>
        <taxon>Rhodobacterales</taxon>
        <taxon>Paracoccaceae</taxon>
        <taxon>Histidinibacterium</taxon>
    </lineage>
</organism>